<dbReference type="GO" id="GO:0005993">
    <property type="term" value="P:trehalose catabolic process"/>
    <property type="evidence" value="ECO:0007669"/>
    <property type="project" value="TreeGrafter"/>
</dbReference>
<keyword evidence="6 7" id="KW-0326">Glycosidase</keyword>
<feature type="signal peptide" evidence="9">
    <location>
        <begin position="1"/>
        <end position="19"/>
    </location>
</feature>
<dbReference type="PANTHER" id="PTHR23403">
    <property type="entry name" value="TREHALASE"/>
    <property type="match status" value="1"/>
</dbReference>
<dbReference type="PROSITE" id="PS00927">
    <property type="entry name" value="TREHALASE_1"/>
    <property type="match status" value="1"/>
</dbReference>
<sequence>MKSLLAITAFLSLFCLATPQTKQSCYSPIYCQGDLLHLVQSLKIFNDSKTFVDMAMIYPVNDTLTKFRTMMAENDENPSRDTVKEFVYKNFQSIGELEEFYPRDYNPEPKIVKEINDPVIRKFTQSIISIWPSLTRKVSYHVHDHPDTHSLIPVEHHFIIPGGRFKEYYYWDSYWILKGLLLSDMIETSKGLIQNLLSMVERYGFIPNGGRIYYLNRSQPPLLTFMVADYVKYTKDFEFLRNNIDTLDKELNFWLNQRTINVERDGKVYQLAHYDSESDTPRPESYLEDIETCSQLDSEDAKFECYTDLKSGAESGMDFTSRWIFDKTGNPTGNLTFISTRRIVPVDLNAFLYKAFKVMYKFNLILQKNDDAKVWHDLAEKWKDSIENVLYHQEDGIWYDFDLKLEKPRRYFFASNFIPLWAGAFDESVREERGGKAVEYLRSQGITNYRGGIPASLFPTGQQWDFPNAWSPYQNLIIIGLDKSKNGTAIEEARQLAHKWVNSNIRAWHENKVMFEKYNAQNSGQFGGGGEYHIQAGFGWSNGCVLELIHLYFRTKTRKYMGGFQ</sequence>
<dbReference type="OrthoDB" id="3542292at2759"/>
<dbReference type="EC" id="3.2.1.28" evidence="3 7"/>
<dbReference type="PANTHER" id="PTHR23403:SF1">
    <property type="entry name" value="TREHALASE"/>
    <property type="match status" value="1"/>
</dbReference>
<reference evidence="10" key="1">
    <citation type="submission" date="2022-01" db="EMBL/GenBank/DDBJ databases">
        <authorList>
            <person name="King R."/>
        </authorList>
    </citation>
    <scope>NUCLEOTIDE SEQUENCE</scope>
</reference>
<comment type="similarity">
    <text evidence="2 7">Belongs to the glycosyl hydrolase 37 family.</text>
</comment>
<name>A0A9P0GSL6_PHACE</name>
<keyword evidence="8" id="KW-0175">Coiled coil</keyword>
<dbReference type="InterPro" id="IPR012341">
    <property type="entry name" value="6hp_glycosidase-like_sf"/>
</dbReference>
<keyword evidence="11" id="KW-1185">Reference proteome</keyword>
<dbReference type="Pfam" id="PF01204">
    <property type="entry name" value="Trehalase"/>
    <property type="match status" value="1"/>
</dbReference>
<dbReference type="SUPFAM" id="SSF48208">
    <property type="entry name" value="Six-hairpin glycosidases"/>
    <property type="match status" value="1"/>
</dbReference>
<organism evidence="10 11">
    <name type="scientific">Phaedon cochleariae</name>
    <name type="common">Mustard beetle</name>
    <dbReference type="NCBI Taxonomy" id="80249"/>
    <lineage>
        <taxon>Eukaryota</taxon>
        <taxon>Metazoa</taxon>
        <taxon>Ecdysozoa</taxon>
        <taxon>Arthropoda</taxon>
        <taxon>Hexapoda</taxon>
        <taxon>Insecta</taxon>
        <taxon>Pterygota</taxon>
        <taxon>Neoptera</taxon>
        <taxon>Endopterygota</taxon>
        <taxon>Coleoptera</taxon>
        <taxon>Polyphaga</taxon>
        <taxon>Cucujiformia</taxon>
        <taxon>Chrysomeloidea</taxon>
        <taxon>Chrysomelidae</taxon>
        <taxon>Chrysomelinae</taxon>
        <taxon>Chrysomelini</taxon>
        <taxon>Phaedon</taxon>
    </lineage>
</organism>
<accession>A0A9P0GSL6</accession>
<dbReference type="GO" id="GO:0004555">
    <property type="term" value="F:alpha,alpha-trehalase activity"/>
    <property type="evidence" value="ECO:0007669"/>
    <property type="project" value="UniProtKB-EC"/>
</dbReference>
<evidence type="ECO:0000256" key="8">
    <source>
        <dbReference type="SAM" id="Coils"/>
    </source>
</evidence>
<evidence type="ECO:0000313" key="10">
    <source>
        <dbReference type="EMBL" id="CAH1154588.1"/>
    </source>
</evidence>
<evidence type="ECO:0000256" key="6">
    <source>
        <dbReference type="ARBA" id="ARBA00023295"/>
    </source>
</evidence>
<dbReference type="Gene3D" id="1.50.10.10">
    <property type="match status" value="1"/>
</dbReference>
<dbReference type="PRINTS" id="PR00744">
    <property type="entry name" value="GLHYDRLASE37"/>
</dbReference>
<protein>
    <recommendedName>
        <fullName evidence="4 7">Trehalase</fullName>
        <ecNumber evidence="3 7">3.2.1.28</ecNumber>
    </recommendedName>
    <alternativeName>
        <fullName evidence="7">Alpha-trehalose glucohydrolase</fullName>
    </alternativeName>
</protein>
<dbReference type="InterPro" id="IPR001661">
    <property type="entry name" value="Glyco_hydro_37"/>
</dbReference>
<keyword evidence="5 7" id="KW-0378">Hydrolase</keyword>
<evidence type="ECO:0000256" key="3">
    <source>
        <dbReference type="ARBA" id="ARBA00012757"/>
    </source>
</evidence>
<keyword evidence="9" id="KW-0732">Signal</keyword>
<evidence type="ECO:0000256" key="9">
    <source>
        <dbReference type="SAM" id="SignalP"/>
    </source>
</evidence>
<dbReference type="Proteomes" id="UP001153737">
    <property type="component" value="Chromosome 16"/>
</dbReference>
<dbReference type="PROSITE" id="PS00928">
    <property type="entry name" value="TREHALASE_2"/>
    <property type="match status" value="1"/>
</dbReference>
<evidence type="ECO:0000256" key="4">
    <source>
        <dbReference type="ARBA" id="ARBA00019905"/>
    </source>
</evidence>
<feature type="chain" id="PRO_5040409072" description="Trehalase" evidence="9">
    <location>
        <begin position="20"/>
        <end position="565"/>
    </location>
</feature>
<dbReference type="AlphaFoldDB" id="A0A9P0GSL6"/>
<feature type="coiled-coil region" evidence="8">
    <location>
        <begin position="230"/>
        <end position="257"/>
    </location>
</feature>
<evidence type="ECO:0000256" key="7">
    <source>
        <dbReference type="RuleBase" id="RU361180"/>
    </source>
</evidence>
<dbReference type="InterPro" id="IPR008928">
    <property type="entry name" value="6-hairpin_glycosidase_sf"/>
</dbReference>
<evidence type="ECO:0000256" key="5">
    <source>
        <dbReference type="ARBA" id="ARBA00022801"/>
    </source>
</evidence>
<reference evidence="10" key="2">
    <citation type="submission" date="2022-10" db="EMBL/GenBank/DDBJ databases">
        <authorList>
            <consortium name="ENA_rothamsted_submissions"/>
            <consortium name="culmorum"/>
            <person name="King R."/>
        </authorList>
    </citation>
    <scope>NUCLEOTIDE SEQUENCE</scope>
</reference>
<dbReference type="EMBL" id="OU896722">
    <property type="protein sequence ID" value="CAH1154588.1"/>
    <property type="molecule type" value="Genomic_DNA"/>
</dbReference>
<comment type="catalytic activity">
    <reaction evidence="1 7">
        <text>alpha,alpha-trehalose + H2O = alpha-D-glucose + beta-D-glucose</text>
        <dbReference type="Rhea" id="RHEA:32675"/>
        <dbReference type="ChEBI" id="CHEBI:15377"/>
        <dbReference type="ChEBI" id="CHEBI:15903"/>
        <dbReference type="ChEBI" id="CHEBI:16551"/>
        <dbReference type="ChEBI" id="CHEBI:17925"/>
        <dbReference type="EC" id="3.2.1.28"/>
    </reaction>
</comment>
<evidence type="ECO:0000256" key="2">
    <source>
        <dbReference type="ARBA" id="ARBA00005615"/>
    </source>
</evidence>
<proteinExistence type="inferred from homology"/>
<gene>
    <name evidence="10" type="ORF">PHAECO_LOCUS5132</name>
</gene>
<evidence type="ECO:0000256" key="1">
    <source>
        <dbReference type="ARBA" id="ARBA00001576"/>
    </source>
</evidence>
<dbReference type="InterPro" id="IPR018232">
    <property type="entry name" value="Glyco_hydro_37_CS"/>
</dbReference>
<evidence type="ECO:0000313" key="11">
    <source>
        <dbReference type="Proteomes" id="UP001153737"/>
    </source>
</evidence>